<organism evidence="1 2">
    <name type="scientific">Nicotiana tabacum</name>
    <name type="common">Common tobacco</name>
    <dbReference type="NCBI Taxonomy" id="4097"/>
    <lineage>
        <taxon>Eukaryota</taxon>
        <taxon>Viridiplantae</taxon>
        <taxon>Streptophyta</taxon>
        <taxon>Embryophyta</taxon>
        <taxon>Tracheophyta</taxon>
        <taxon>Spermatophyta</taxon>
        <taxon>Magnoliopsida</taxon>
        <taxon>eudicotyledons</taxon>
        <taxon>Gunneridae</taxon>
        <taxon>Pentapetalae</taxon>
        <taxon>asterids</taxon>
        <taxon>lamiids</taxon>
        <taxon>Solanales</taxon>
        <taxon>Solanaceae</taxon>
        <taxon>Nicotianoideae</taxon>
        <taxon>Nicotianeae</taxon>
        <taxon>Nicotiana</taxon>
    </lineage>
</organism>
<reference evidence="1" key="1">
    <citation type="journal article" date="2014" name="Nat. Commun.">
        <title>The tobacco genome sequence and its comparison with those of tomato and potato.</title>
        <authorList>
            <person name="Sierro N."/>
            <person name="Battey J.N."/>
            <person name="Ouadi S."/>
            <person name="Bakaher N."/>
            <person name="Bovet L."/>
            <person name="Willig A."/>
            <person name="Goepfert S."/>
            <person name="Peitsch M.C."/>
            <person name="Ivanov N.V."/>
        </authorList>
    </citation>
    <scope>NUCLEOTIDE SEQUENCE [LARGE SCALE GENOMIC DNA]</scope>
</reference>
<reference evidence="2" key="2">
    <citation type="submission" date="2025-08" db="UniProtKB">
        <authorList>
            <consortium name="RefSeq"/>
        </authorList>
    </citation>
    <scope>IDENTIFICATION</scope>
    <source>
        <tissue evidence="2">Leaf</tissue>
    </source>
</reference>
<dbReference type="Proteomes" id="UP000790787">
    <property type="component" value="Chromosome 9"/>
</dbReference>
<name>A0AC58RWJ0_TOBAC</name>
<dbReference type="RefSeq" id="XP_075077063.1">
    <property type="nucleotide sequence ID" value="XM_075220962.1"/>
</dbReference>
<sequence>MCIDYRRLNDATRKDHYPLPFIDQMLEKVVGHGCYCFLDGYSGFNQIPIAPEDVEKTIFTCPSGIFAYMRISFGLCNAPAAFQRCMMSIFSDLNGKYLEVFMDDFTLFDDEFEDCLMNLKLVLERCDATHLVLNWEKCHFMVNEGIVLGHKEIAHGIEVDRAKVDVIARLPSPYFGEEHKTITKPLTALLAKDTKFIFNVECLRAFELIKEKLVSAPIMVTPDWSQPFEIMCDASDVAVEAVLGKRRDKMFRPIYYASRILNDAQVNYATTEKEFFVVVFVFDKFRSYLVGSKEGHRNQVADHLSRLEKPPVETIEIREEFPDEQIVSIATVFERPPWYADVANLLASGWLPRDLTHDQRRKLQGEEKWKAFCLIAMMDHLEDTMVEITLQQRSWKPVSFWPTLYKDARAYVAACDKCRRTGNISKRDEMPLNSILVLNLDLSLTGDHMLEQMNELEEFTLDAYESARIFKEKTKMWHDHMIKPKEFHEGDKVLLYYDAFQETKNHKCLLKRAGSSGLRLLPSSNTTEVNGPRAALILCIINGNDFDVTKARVPENKDMDGKVKKEQNFRADKVVIGKDSVGPVEVNNDASYVPDDGNEVQAEDVVASLPHEQVVRGTSDGRWDTRMSALE</sequence>
<evidence type="ECO:0000313" key="1">
    <source>
        <dbReference type="Proteomes" id="UP000790787"/>
    </source>
</evidence>
<evidence type="ECO:0000313" key="2">
    <source>
        <dbReference type="RefSeq" id="XP_075077063.1"/>
    </source>
</evidence>
<gene>
    <name evidence="2" type="primary">LOC142163817</name>
</gene>
<accession>A0AC58RWJ0</accession>
<proteinExistence type="predicted"/>
<keyword evidence="1" id="KW-1185">Reference proteome</keyword>
<protein>
    <submittedName>
        <fullName evidence="2">Uncharacterized protein LOC142163817</fullName>
    </submittedName>
</protein>